<protein>
    <submittedName>
        <fullName evidence="1">YqeG family HAD IIIA-type phosphatase</fullName>
    </submittedName>
</protein>
<dbReference type="CDD" id="cd16416">
    <property type="entry name" value="HAD_BsYqeG-like"/>
    <property type="match status" value="1"/>
</dbReference>
<evidence type="ECO:0000313" key="1">
    <source>
        <dbReference type="EMBL" id="WZL75357.1"/>
    </source>
</evidence>
<sequence>MKSLFRRWLPDLYVRKLSDIPLDALRKRGIKGFILDLDNTLVAWNGYQLSPDTVSWMQRVKNLGFQVYIVSNALPRRVRYFSEKLEVPGIHSARKPRRRGFREALKAMGLERSEVAVVGDQVFTDVWGGNRMGLFTILVIPLNKKEFLLTRLVRKIERWLLKKHWRKA</sequence>
<dbReference type="Proteomes" id="UP001461341">
    <property type="component" value="Chromosome"/>
</dbReference>
<evidence type="ECO:0000313" key="2">
    <source>
        <dbReference type="Proteomes" id="UP001461341"/>
    </source>
</evidence>
<dbReference type="PANTHER" id="PTHR19288:SF25">
    <property type="entry name" value="PHOSPHATIDYLGLYCEROPHOSPHATASE GEP4, MITOCHONDRIAL"/>
    <property type="match status" value="1"/>
</dbReference>
<dbReference type="NCBIfam" id="TIGR01662">
    <property type="entry name" value="HAD-SF-IIIA"/>
    <property type="match status" value="1"/>
</dbReference>
<dbReference type="InterPro" id="IPR036412">
    <property type="entry name" value="HAD-like_sf"/>
</dbReference>
<name>A0ABZ2Y8L5_9BACT</name>
<dbReference type="Gene3D" id="3.40.50.1000">
    <property type="entry name" value="HAD superfamily/HAD-like"/>
    <property type="match status" value="1"/>
</dbReference>
<dbReference type="SUPFAM" id="SSF56784">
    <property type="entry name" value="HAD-like"/>
    <property type="match status" value="1"/>
</dbReference>
<dbReference type="NCBIfam" id="TIGR01668">
    <property type="entry name" value="YqeG_hyp_ppase"/>
    <property type="match status" value="1"/>
</dbReference>
<organism evidence="1 2">
    <name type="scientific">Thermatribacter velox</name>
    <dbReference type="NCBI Taxonomy" id="3039681"/>
    <lineage>
        <taxon>Bacteria</taxon>
        <taxon>Pseudomonadati</taxon>
        <taxon>Atribacterota</taxon>
        <taxon>Atribacteria</taxon>
        <taxon>Atribacterales</taxon>
        <taxon>Thermatribacteraceae</taxon>
        <taxon>Thermatribacter</taxon>
    </lineage>
</organism>
<dbReference type="InterPro" id="IPR010021">
    <property type="entry name" value="PGPP1/Gep4"/>
</dbReference>
<dbReference type="PANTHER" id="PTHR19288">
    <property type="entry name" value="4-NITROPHENYLPHOSPHATASE-RELATED"/>
    <property type="match status" value="1"/>
</dbReference>
<proteinExistence type="predicted"/>
<dbReference type="RefSeq" id="WP_369017504.1">
    <property type="nucleotide sequence ID" value="NZ_CP121689.1"/>
</dbReference>
<gene>
    <name evidence="1" type="ORF">QBE54_07090</name>
</gene>
<accession>A0ABZ2Y8L5</accession>
<dbReference type="Pfam" id="PF00702">
    <property type="entry name" value="Hydrolase"/>
    <property type="match status" value="1"/>
</dbReference>
<keyword evidence="2" id="KW-1185">Reference proteome</keyword>
<dbReference type="InterPro" id="IPR023214">
    <property type="entry name" value="HAD_sf"/>
</dbReference>
<dbReference type="InterPro" id="IPR006549">
    <property type="entry name" value="HAD-SF_hydro_IIIA"/>
</dbReference>
<dbReference type="EMBL" id="CP121689">
    <property type="protein sequence ID" value="WZL75357.1"/>
    <property type="molecule type" value="Genomic_DNA"/>
</dbReference>
<reference evidence="1 2" key="1">
    <citation type="submission" date="2023-03" db="EMBL/GenBank/DDBJ databases">
        <title>Novel Species.</title>
        <authorList>
            <person name="Ma S."/>
        </authorList>
    </citation>
    <scope>NUCLEOTIDE SEQUENCE [LARGE SCALE GENOMIC DNA]</scope>
    <source>
        <strain evidence="1 2">B11</strain>
    </source>
</reference>